<dbReference type="AlphaFoldDB" id="A0A194PSZ2"/>
<dbReference type="PANTHER" id="PTHR14952:SF9">
    <property type="entry name" value="EF-HAND DOMAIN-CONTAINING PROTEIN"/>
    <property type="match status" value="1"/>
</dbReference>
<keyword evidence="2" id="KW-0282">Flagellum</keyword>
<accession>A0A194PSZ2</accession>
<dbReference type="SUPFAM" id="SSF47391">
    <property type="entry name" value="Dimerization-anchoring domain of cAMP-dependent PK regulatory subunit"/>
    <property type="match status" value="1"/>
</dbReference>
<comment type="subcellular location">
    <subcellularLocation>
        <location evidence="1">Cell projection</location>
        <location evidence="1">Cilium</location>
        <location evidence="1">Flagellum</location>
    </subcellularLocation>
</comment>
<proteinExistence type="inferred from homology"/>
<keyword evidence="3" id="KW-0969">Cilium</keyword>
<evidence type="ECO:0000256" key="5">
    <source>
        <dbReference type="ARBA" id="ARBA00035651"/>
    </source>
</evidence>
<dbReference type="GO" id="GO:0031514">
    <property type="term" value="C:motile cilium"/>
    <property type="evidence" value="ECO:0007669"/>
    <property type="project" value="UniProtKB-SubCell"/>
</dbReference>
<evidence type="ECO:0000313" key="6">
    <source>
        <dbReference type="EMBL" id="KPI96432.1"/>
    </source>
</evidence>
<reference evidence="6 7" key="1">
    <citation type="journal article" date="2015" name="Nat. Commun.">
        <title>Outbred genome sequencing and CRISPR/Cas9 gene editing in butterflies.</title>
        <authorList>
            <person name="Li X."/>
            <person name="Fan D."/>
            <person name="Zhang W."/>
            <person name="Liu G."/>
            <person name="Zhang L."/>
            <person name="Zhao L."/>
            <person name="Fang X."/>
            <person name="Chen L."/>
            <person name="Dong Y."/>
            <person name="Chen Y."/>
            <person name="Ding Y."/>
            <person name="Zhao R."/>
            <person name="Feng M."/>
            <person name="Zhu Y."/>
            <person name="Feng Y."/>
            <person name="Jiang X."/>
            <person name="Zhu D."/>
            <person name="Xiang H."/>
            <person name="Feng X."/>
            <person name="Li S."/>
            <person name="Wang J."/>
            <person name="Zhang G."/>
            <person name="Kronforst M.R."/>
            <person name="Wang W."/>
        </authorList>
    </citation>
    <scope>NUCLEOTIDE SEQUENCE [LARGE SCALE GENOMIC DNA]</scope>
    <source>
        <strain evidence="6">Ya'a_city_454_Px</strain>
        <tissue evidence="6">Whole body</tissue>
    </source>
</reference>
<protein>
    <submittedName>
        <fullName evidence="6">Ropporin-1-like protein</fullName>
    </submittedName>
</protein>
<name>A0A194PSZ2_PAPXU</name>
<dbReference type="STRING" id="66420.A0A194PSZ2"/>
<sequence>MPELIEQMYCSQQIVIPPKFPYILKRYCKAAIKTQPYDLLRWSFEYFNALAQHKPPPVKLRLEYPVYTTEGGLTRGCLKVLAQQDSGNSRLQHVTHTQQLSTMEEVPLPVLKAAWRGFCLDNEELQRILCLCEVFQRKESVPFLHFVAVAAGLLTKTLTHTMVLLCETLSKEPDGGSAAIPVEHFLSMYALLARMDASKDVKYIDGYREGWLYRFAPESEPESVSEVIKSTDSPIEDVSSDDFWQDNDLKKISIIDDNVPRSARISMKLNMPLIGKLERPPSVERAGQIERENYLRERQDVQATEKQVESKKDGIIINVYDEEGETIPYKIYGQSKVDVTVEEYEAKSDVENEQETEKTNEEEEMAKVEEFIAECYAAREERRADLEFTFDELALLVDKFKTANYDLGMVAGRQMSTTSGEFIVEHVEREIMEKVNEQIDILPDPSLKKKKAKPEEVAMVRDILKNFIDDNMDVIVPEEEEVEEEELPIPTIINVYAVPGIGPPVDEHIIKDVEDYAAEVAKVQAELFMPRNIRHFMCPPLEKCIENVLENTSTKEEVPISGVITD</sequence>
<gene>
    <name evidence="6" type="ORF">RR46_12462</name>
</gene>
<keyword evidence="7" id="KW-1185">Reference proteome</keyword>
<dbReference type="PANTHER" id="PTHR14952">
    <property type="entry name" value="ROPPORIN-1-LIKE PROTEIN"/>
    <property type="match status" value="1"/>
</dbReference>
<keyword evidence="4" id="KW-0966">Cell projection</keyword>
<evidence type="ECO:0000256" key="4">
    <source>
        <dbReference type="ARBA" id="ARBA00023273"/>
    </source>
</evidence>
<dbReference type="Proteomes" id="UP000053268">
    <property type="component" value="Unassembled WGS sequence"/>
</dbReference>
<evidence type="ECO:0000313" key="7">
    <source>
        <dbReference type="Proteomes" id="UP000053268"/>
    </source>
</evidence>
<comment type="similarity">
    <text evidence="5">Belongs to the ropporin family.</text>
</comment>
<dbReference type="EMBL" id="KQ459593">
    <property type="protein sequence ID" value="KPI96432.1"/>
    <property type="molecule type" value="Genomic_DNA"/>
</dbReference>
<evidence type="ECO:0000256" key="2">
    <source>
        <dbReference type="ARBA" id="ARBA00022846"/>
    </source>
</evidence>
<evidence type="ECO:0000256" key="1">
    <source>
        <dbReference type="ARBA" id="ARBA00004230"/>
    </source>
</evidence>
<evidence type="ECO:0000256" key="3">
    <source>
        <dbReference type="ARBA" id="ARBA00023069"/>
    </source>
</evidence>
<dbReference type="Gene3D" id="1.20.890.10">
    <property type="entry name" value="cAMP-dependent protein kinase regulatory subunit, dimerization-anchoring domain"/>
    <property type="match status" value="1"/>
</dbReference>
<organism evidence="6 7">
    <name type="scientific">Papilio xuthus</name>
    <name type="common">Asian swallowtail butterfly</name>
    <dbReference type="NCBI Taxonomy" id="66420"/>
    <lineage>
        <taxon>Eukaryota</taxon>
        <taxon>Metazoa</taxon>
        <taxon>Ecdysozoa</taxon>
        <taxon>Arthropoda</taxon>
        <taxon>Hexapoda</taxon>
        <taxon>Insecta</taxon>
        <taxon>Pterygota</taxon>
        <taxon>Neoptera</taxon>
        <taxon>Endopterygota</taxon>
        <taxon>Lepidoptera</taxon>
        <taxon>Glossata</taxon>
        <taxon>Ditrysia</taxon>
        <taxon>Papilionoidea</taxon>
        <taxon>Papilionidae</taxon>
        <taxon>Papilioninae</taxon>
        <taxon>Papilio</taxon>
    </lineage>
</organism>